<dbReference type="EMBL" id="LR796163">
    <property type="protein sequence ID" value="CAB4122670.1"/>
    <property type="molecule type" value="Genomic_DNA"/>
</dbReference>
<dbReference type="InterPro" id="IPR043876">
    <property type="entry name" value="DUF5856"/>
</dbReference>
<organism evidence="1">
    <name type="scientific">uncultured Caudovirales phage</name>
    <dbReference type="NCBI Taxonomy" id="2100421"/>
    <lineage>
        <taxon>Viruses</taxon>
        <taxon>Duplodnaviria</taxon>
        <taxon>Heunggongvirae</taxon>
        <taxon>Uroviricota</taxon>
        <taxon>Caudoviricetes</taxon>
        <taxon>Peduoviridae</taxon>
        <taxon>Maltschvirus</taxon>
        <taxon>Maltschvirus maltsch</taxon>
    </lineage>
</organism>
<sequence>MAEKITSGGMLEEFIKRQFAIRDVAHRAHWTTDSGYQHTTLGEFYEGVIEQADTLVEASVAAFGDKPKSDGDAIAQIRENMLWLVENREKLAREVPAIENIVDEVCKFYFDALFKLKNLR</sequence>
<evidence type="ECO:0000313" key="1">
    <source>
        <dbReference type="EMBL" id="CAB4122670.1"/>
    </source>
</evidence>
<gene>
    <name evidence="1" type="ORF">UFOVP37_42</name>
</gene>
<name>A0A6J5KRH9_9CAUD</name>
<reference evidence="1" key="1">
    <citation type="submission" date="2020-04" db="EMBL/GenBank/DDBJ databases">
        <authorList>
            <person name="Chiriac C."/>
            <person name="Salcher M."/>
            <person name="Ghai R."/>
            <person name="Kavagutti S V."/>
        </authorList>
    </citation>
    <scope>NUCLEOTIDE SEQUENCE</scope>
</reference>
<accession>A0A6J5KRH9</accession>
<proteinExistence type="predicted"/>
<dbReference type="Pfam" id="PF19174">
    <property type="entry name" value="DUF5856"/>
    <property type="match status" value="1"/>
</dbReference>
<protein>
    <submittedName>
        <fullName evidence="1">Uncharacterized protein</fullName>
    </submittedName>
</protein>